<dbReference type="AlphaFoldDB" id="A0A511WNH6"/>
<evidence type="ECO:0008006" key="3">
    <source>
        <dbReference type="Google" id="ProtNLM"/>
    </source>
</evidence>
<dbReference type="Proteomes" id="UP000321886">
    <property type="component" value="Unassembled WGS sequence"/>
</dbReference>
<gene>
    <name evidence="1" type="ORF">HFA01_08970</name>
</gene>
<evidence type="ECO:0000313" key="1">
    <source>
        <dbReference type="EMBL" id="GEN52635.1"/>
    </source>
</evidence>
<keyword evidence="2" id="KW-1185">Reference proteome</keyword>
<protein>
    <recommendedName>
        <fullName evidence="3">Aminoglycoside phosphotransferase domain-containing protein</fullName>
    </recommendedName>
</protein>
<name>A0A511WNH6_9BACI</name>
<dbReference type="RefSeq" id="WP_146813606.1">
    <property type="nucleotide sequence ID" value="NZ_BJYD01000006.1"/>
</dbReference>
<comment type="caution">
    <text evidence="1">The sequence shown here is derived from an EMBL/GenBank/DDBJ whole genome shotgun (WGS) entry which is preliminary data.</text>
</comment>
<accession>A0A511WNH6</accession>
<evidence type="ECO:0000313" key="2">
    <source>
        <dbReference type="Proteomes" id="UP000321886"/>
    </source>
</evidence>
<reference evidence="1 2" key="1">
    <citation type="submission" date="2019-07" db="EMBL/GenBank/DDBJ databases">
        <title>Whole genome shotgun sequence of Halobacillus faecis NBRC 103569.</title>
        <authorList>
            <person name="Hosoyama A."/>
            <person name="Uohara A."/>
            <person name="Ohji S."/>
            <person name="Ichikawa N."/>
        </authorList>
    </citation>
    <scope>NUCLEOTIDE SEQUENCE [LARGE SCALE GENOMIC DNA]</scope>
    <source>
        <strain evidence="1 2">NBRC 103569</strain>
    </source>
</reference>
<proteinExistence type="predicted"/>
<dbReference type="OrthoDB" id="2590808at2"/>
<organism evidence="1 2">
    <name type="scientific">Halobacillus faecis</name>
    <dbReference type="NCBI Taxonomy" id="360184"/>
    <lineage>
        <taxon>Bacteria</taxon>
        <taxon>Bacillati</taxon>
        <taxon>Bacillota</taxon>
        <taxon>Bacilli</taxon>
        <taxon>Bacillales</taxon>
        <taxon>Bacillaceae</taxon>
        <taxon>Halobacillus</taxon>
    </lineage>
</organism>
<dbReference type="EMBL" id="BJYD01000006">
    <property type="protein sequence ID" value="GEN52635.1"/>
    <property type="molecule type" value="Genomic_DNA"/>
</dbReference>
<sequence length="361" mass="41383">MEFLTIQSVTELEQINRALENEGVNRLAGESDIKRLGEGAWHYAYLVEDDQLVLRIPKKFAYDQAVEFNRDQLSAEYGSTQAFYKIANQAQKGMCPEHFHYFIDEVLTYTIESYVGTTVGMEGQTLQQSKQYGSEIGKFFRALEDIDPPYEGIGYLEVGENGELKGGLDMDLSACIVEEREEYQGELDALLSSAYTFNKDKVTATGKELIPNRSIDREKRILTNQDSSPENLIFTKSGVKMIDPFPILYTGTSLAANHVFNYQTFFQTVSDTRRYTKGNYHRHAPLLRAHADGFVDGYTQGSKQKQMDLHIEVFLKLVTMAHTHLELLQEETLTKEQMIRFGTKDQIEKRLHIYLDELENF</sequence>